<dbReference type="GO" id="GO:0016787">
    <property type="term" value="F:hydrolase activity"/>
    <property type="evidence" value="ECO:0007669"/>
    <property type="project" value="UniProtKB-KW"/>
</dbReference>
<evidence type="ECO:0000256" key="1">
    <source>
        <dbReference type="ARBA" id="ARBA00022801"/>
    </source>
</evidence>
<reference evidence="5" key="1">
    <citation type="journal article" date="2019" name="Int. J. Syst. Evol. Microbiol.">
        <title>The Global Catalogue of Microorganisms (GCM) 10K type strain sequencing project: providing services to taxonomists for standard genome sequencing and annotation.</title>
        <authorList>
            <consortium name="The Broad Institute Genomics Platform"/>
            <consortium name="The Broad Institute Genome Sequencing Center for Infectious Disease"/>
            <person name="Wu L."/>
            <person name="Ma J."/>
        </authorList>
    </citation>
    <scope>NUCLEOTIDE SEQUENCE [LARGE SCALE GENOMIC DNA]</scope>
    <source>
        <strain evidence="5">JCM 18304</strain>
    </source>
</reference>
<dbReference type="InterPro" id="IPR050300">
    <property type="entry name" value="GDXG_lipolytic_enzyme"/>
</dbReference>
<feature type="region of interest" description="Disordered" evidence="2">
    <location>
        <begin position="325"/>
        <end position="349"/>
    </location>
</feature>
<keyword evidence="1 4" id="KW-0378">Hydrolase</keyword>
<dbReference type="RefSeq" id="WP_345634586.1">
    <property type="nucleotide sequence ID" value="NZ_BAABJQ010000019.1"/>
</dbReference>
<dbReference type="InterPro" id="IPR013094">
    <property type="entry name" value="AB_hydrolase_3"/>
</dbReference>
<keyword evidence="5" id="KW-1185">Reference proteome</keyword>
<evidence type="ECO:0000256" key="2">
    <source>
        <dbReference type="SAM" id="MobiDB-lite"/>
    </source>
</evidence>
<evidence type="ECO:0000313" key="5">
    <source>
        <dbReference type="Proteomes" id="UP001501570"/>
    </source>
</evidence>
<dbReference type="Pfam" id="PF07859">
    <property type="entry name" value="Abhydrolase_3"/>
    <property type="match status" value="1"/>
</dbReference>
<organism evidence="4 5">
    <name type="scientific">Rugosimonospora acidiphila</name>
    <dbReference type="NCBI Taxonomy" id="556531"/>
    <lineage>
        <taxon>Bacteria</taxon>
        <taxon>Bacillati</taxon>
        <taxon>Actinomycetota</taxon>
        <taxon>Actinomycetes</taxon>
        <taxon>Micromonosporales</taxon>
        <taxon>Micromonosporaceae</taxon>
        <taxon>Rugosimonospora</taxon>
    </lineage>
</organism>
<feature type="domain" description="Alpha/beta hydrolase fold-3" evidence="3">
    <location>
        <begin position="81"/>
        <end position="305"/>
    </location>
</feature>
<protein>
    <submittedName>
        <fullName evidence="4">Alpha/beta hydrolase</fullName>
    </submittedName>
</protein>
<name>A0ABP9SE49_9ACTN</name>
<dbReference type="EMBL" id="BAABJQ010000019">
    <property type="protein sequence ID" value="GAA5193684.1"/>
    <property type="molecule type" value="Genomic_DNA"/>
</dbReference>
<accession>A0ABP9SE49</accession>
<sequence length="349" mass="37401">MTLAAPVRAFLDGALREPLDFLTLEEQRQFMRHLSDLNYLRYGRRPDPVASVVDHAVPTGAGPVRVREYRPSTGRPLPAHIFLHGGGWWLGAVDELVNDAMCRYRCLRAGCAVLAIDYPLAPRHPFPAAVDAAHAVLSHVIGNPGMWDIDPGSVSVGGVSAGANLVAALALKCRAEGGPHTILQLLEVPVLDLTRWCAPGAPDPDRHHADELIAAVNRYLDGPDPSGPTAGTDPVARGGERVRERARAPLASPLAAPDLSGLPPAHIMTAEMDPLRVDGELYARRLAEAGVAVTLRPCPGAIHGVSFLTRVWPPARQWQRSAAEAVRRAHERTGGAPHRGKGAPPWPTQ</sequence>
<evidence type="ECO:0000313" key="4">
    <source>
        <dbReference type="EMBL" id="GAA5193684.1"/>
    </source>
</evidence>
<comment type="caution">
    <text evidence="4">The sequence shown here is derived from an EMBL/GenBank/DDBJ whole genome shotgun (WGS) entry which is preliminary data.</text>
</comment>
<dbReference type="PANTHER" id="PTHR48081">
    <property type="entry name" value="AB HYDROLASE SUPERFAMILY PROTEIN C4A8.06C"/>
    <property type="match status" value="1"/>
</dbReference>
<proteinExistence type="predicted"/>
<feature type="region of interest" description="Disordered" evidence="2">
    <location>
        <begin position="220"/>
        <end position="239"/>
    </location>
</feature>
<dbReference type="SUPFAM" id="SSF53474">
    <property type="entry name" value="alpha/beta-Hydrolases"/>
    <property type="match status" value="1"/>
</dbReference>
<gene>
    <name evidence="4" type="ORF">GCM10023322_56250</name>
</gene>
<dbReference type="PANTHER" id="PTHR48081:SF8">
    <property type="entry name" value="ALPHA_BETA HYDROLASE FOLD-3 DOMAIN-CONTAINING PROTEIN-RELATED"/>
    <property type="match status" value="1"/>
</dbReference>
<dbReference type="InterPro" id="IPR029058">
    <property type="entry name" value="AB_hydrolase_fold"/>
</dbReference>
<dbReference type="Proteomes" id="UP001501570">
    <property type="component" value="Unassembled WGS sequence"/>
</dbReference>
<dbReference type="Gene3D" id="3.40.50.1820">
    <property type="entry name" value="alpha/beta hydrolase"/>
    <property type="match status" value="1"/>
</dbReference>
<evidence type="ECO:0000259" key="3">
    <source>
        <dbReference type="Pfam" id="PF07859"/>
    </source>
</evidence>